<reference evidence="2 3" key="1">
    <citation type="submission" date="2022-10" db="EMBL/GenBank/DDBJ databases">
        <title>Draft genome sequence of Streptomyces sp. YSPA8.</title>
        <authorList>
            <person name="Moriuchi R."/>
            <person name="Dohra H."/>
            <person name="Yamamura H."/>
            <person name="Kodani S."/>
        </authorList>
    </citation>
    <scope>NUCLEOTIDE SEQUENCE [LARGE SCALE GENOMIC DNA]</scope>
    <source>
        <strain evidence="2 3">YSPA8</strain>
    </source>
</reference>
<feature type="compositionally biased region" description="Gly residues" evidence="1">
    <location>
        <begin position="37"/>
        <end position="51"/>
    </location>
</feature>
<proteinExistence type="predicted"/>
<comment type="caution">
    <text evidence="2">The sequence shown here is derived from an EMBL/GenBank/DDBJ whole genome shotgun (WGS) entry which is preliminary data.</text>
</comment>
<accession>A0ABQ5PB54</accession>
<dbReference type="SUPFAM" id="SSF55811">
    <property type="entry name" value="Nudix"/>
    <property type="match status" value="1"/>
</dbReference>
<evidence type="ECO:0000313" key="3">
    <source>
        <dbReference type="Proteomes" id="UP001291653"/>
    </source>
</evidence>
<feature type="region of interest" description="Disordered" evidence="1">
    <location>
        <begin position="33"/>
        <end position="60"/>
    </location>
</feature>
<sequence length="102" mass="10625">MLEETGAHCALGPELPTVRYPVEGRPKEVRYWAAEATGGGGSDGGGDGGGDPSPFTPNDEVDRVVWLSPGAARGRLTQQRDRELVTAFLAALRPADSGAAPH</sequence>
<organism evidence="2 3">
    <name type="scientific">Streptomyces yaizuensis</name>
    <dbReference type="NCBI Taxonomy" id="2989713"/>
    <lineage>
        <taxon>Bacteria</taxon>
        <taxon>Bacillati</taxon>
        <taxon>Actinomycetota</taxon>
        <taxon>Actinomycetes</taxon>
        <taxon>Kitasatosporales</taxon>
        <taxon>Streptomycetaceae</taxon>
        <taxon>Streptomyces</taxon>
    </lineage>
</organism>
<dbReference type="InterPro" id="IPR015797">
    <property type="entry name" value="NUDIX_hydrolase-like_dom_sf"/>
</dbReference>
<dbReference type="EMBL" id="BSBI01000023">
    <property type="protein sequence ID" value="GLF99795.1"/>
    <property type="molecule type" value="Genomic_DNA"/>
</dbReference>
<gene>
    <name evidence="2" type="ORF">SYYSPA8_35880</name>
</gene>
<keyword evidence="3" id="KW-1185">Reference proteome</keyword>
<dbReference type="Proteomes" id="UP001291653">
    <property type="component" value="Unassembled WGS sequence"/>
</dbReference>
<evidence type="ECO:0000313" key="2">
    <source>
        <dbReference type="EMBL" id="GLF99795.1"/>
    </source>
</evidence>
<dbReference type="Gene3D" id="3.90.79.10">
    <property type="entry name" value="Nucleoside Triphosphate Pyrophosphohydrolase"/>
    <property type="match status" value="1"/>
</dbReference>
<name>A0ABQ5PB54_9ACTN</name>
<evidence type="ECO:0008006" key="4">
    <source>
        <dbReference type="Google" id="ProtNLM"/>
    </source>
</evidence>
<protein>
    <recommendedName>
        <fullName evidence="4">NUDIX hydrolase</fullName>
    </recommendedName>
</protein>
<evidence type="ECO:0000256" key="1">
    <source>
        <dbReference type="SAM" id="MobiDB-lite"/>
    </source>
</evidence>